<accession>A0AAE1DNR3</accession>
<dbReference type="EMBL" id="JAWDGP010003068">
    <property type="protein sequence ID" value="KAK3777541.1"/>
    <property type="molecule type" value="Genomic_DNA"/>
</dbReference>
<sequence>MSLLQLRTVSNFASSLECFSEPLRSTFQSPCLRYSADEKRLFSSSPTDGYLKVSGRTSYPTAISQTRKVPWRRTATLGRSTPDAKRLRSKRQSNINTREATEEVVATLPQAFSSSQ</sequence>
<evidence type="ECO:0000313" key="3">
    <source>
        <dbReference type="Proteomes" id="UP001283361"/>
    </source>
</evidence>
<evidence type="ECO:0000256" key="1">
    <source>
        <dbReference type="SAM" id="MobiDB-lite"/>
    </source>
</evidence>
<reference evidence="2" key="1">
    <citation type="journal article" date="2023" name="G3 (Bethesda)">
        <title>A reference genome for the long-term kleptoplast-retaining sea slug Elysia crispata morphotype clarki.</title>
        <authorList>
            <person name="Eastman K.E."/>
            <person name="Pendleton A.L."/>
            <person name="Shaikh M.A."/>
            <person name="Suttiyut T."/>
            <person name="Ogas R."/>
            <person name="Tomko P."/>
            <person name="Gavelis G."/>
            <person name="Widhalm J.R."/>
            <person name="Wisecaver J.H."/>
        </authorList>
    </citation>
    <scope>NUCLEOTIDE SEQUENCE</scope>
    <source>
        <strain evidence="2">ECLA1</strain>
    </source>
</reference>
<protein>
    <submittedName>
        <fullName evidence="2">Uncharacterized protein</fullName>
    </submittedName>
</protein>
<gene>
    <name evidence="2" type="ORF">RRG08_044830</name>
</gene>
<evidence type="ECO:0000313" key="2">
    <source>
        <dbReference type="EMBL" id="KAK3777541.1"/>
    </source>
</evidence>
<keyword evidence="3" id="KW-1185">Reference proteome</keyword>
<comment type="caution">
    <text evidence="2">The sequence shown here is derived from an EMBL/GenBank/DDBJ whole genome shotgun (WGS) entry which is preliminary data.</text>
</comment>
<proteinExistence type="predicted"/>
<dbReference type="Proteomes" id="UP001283361">
    <property type="component" value="Unassembled WGS sequence"/>
</dbReference>
<name>A0AAE1DNR3_9GAST</name>
<feature type="region of interest" description="Disordered" evidence="1">
    <location>
        <begin position="77"/>
        <end position="102"/>
    </location>
</feature>
<organism evidence="2 3">
    <name type="scientific">Elysia crispata</name>
    <name type="common">lettuce slug</name>
    <dbReference type="NCBI Taxonomy" id="231223"/>
    <lineage>
        <taxon>Eukaryota</taxon>
        <taxon>Metazoa</taxon>
        <taxon>Spiralia</taxon>
        <taxon>Lophotrochozoa</taxon>
        <taxon>Mollusca</taxon>
        <taxon>Gastropoda</taxon>
        <taxon>Heterobranchia</taxon>
        <taxon>Euthyneura</taxon>
        <taxon>Panpulmonata</taxon>
        <taxon>Sacoglossa</taxon>
        <taxon>Placobranchoidea</taxon>
        <taxon>Plakobranchidae</taxon>
        <taxon>Elysia</taxon>
    </lineage>
</organism>
<dbReference type="AlphaFoldDB" id="A0AAE1DNR3"/>